<dbReference type="PANTHER" id="PTHR48080">
    <property type="entry name" value="D-GALACTONATE DEHYDRATASE-RELATED"/>
    <property type="match status" value="1"/>
</dbReference>
<evidence type="ECO:0000256" key="2">
    <source>
        <dbReference type="ARBA" id="ARBA00022723"/>
    </source>
</evidence>
<feature type="domain" description="Enolase C-terminal" evidence="3">
    <location>
        <begin position="166"/>
        <end position="372"/>
    </location>
</feature>
<sequence length="457" mass="51270">MIPHRRRFLQHALATTAVAGLSAWSRQSLRAEGSALSDKHFEVVDVKRTTARLEYRPTPRRNMDRELPHWRYVEICDVTLRSGRQGSGETLLYYTWGVPSEASVRRVIGGNAVDLMWDDSLGAGLQMALFDAVGRTAGVPVHALLGPQAHSRTPLSWWNIDTSAADMAEECRRAYNIGYRSYKTKGRPWFDVFEQLRQAVQVVPESFKIDMDFNDTLRDAERGLPILQELAKHPQVDIYETPIPQVDLAGNARITAGTDVQIAMHYGNPGPLDVIRTRCCDGFVVGGGAARVMREGQFCDETNMPFWLQLVGSGITAAFSLHFGGALRQAVWPAVNCHQLFEHDLLAQPILLRNGLAAVPDSPGLGIEIDRDELARRKVVRPARRPEPARLIETTWPGRRRMLTASNGKVNFMLQAGNEERYGYYLPGAESRLVENDGSDRWRRLYDQARTQGPIEV</sequence>
<dbReference type="KEGG" id="lcre:Pla8534_63660"/>
<dbReference type="PROSITE" id="PS51318">
    <property type="entry name" value="TAT"/>
    <property type="match status" value="1"/>
</dbReference>
<reference evidence="4 5" key="1">
    <citation type="submission" date="2019-02" db="EMBL/GenBank/DDBJ databases">
        <title>Deep-cultivation of Planctomycetes and their phenomic and genomic characterization uncovers novel biology.</title>
        <authorList>
            <person name="Wiegand S."/>
            <person name="Jogler M."/>
            <person name="Boedeker C."/>
            <person name="Pinto D."/>
            <person name="Vollmers J."/>
            <person name="Rivas-Marin E."/>
            <person name="Kohn T."/>
            <person name="Peeters S.H."/>
            <person name="Heuer A."/>
            <person name="Rast P."/>
            <person name="Oberbeckmann S."/>
            <person name="Bunk B."/>
            <person name="Jeske O."/>
            <person name="Meyerdierks A."/>
            <person name="Storesund J.E."/>
            <person name="Kallscheuer N."/>
            <person name="Luecker S."/>
            <person name="Lage O.M."/>
            <person name="Pohl T."/>
            <person name="Merkel B.J."/>
            <person name="Hornburger P."/>
            <person name="Mueller R.-W."/>
            <person name="Bruemmer F."/>
            <person name="Labrenz M."/>
            <person name="Spormann A.M."/>
            <person name="Op den Camp H."/>
            <person name="Overmann J."/>
            <person name="Amann R."/>
            <person name="Jetten M.S.M."/>
            <person name="Mascher T."/>
            <person name="Medema M.H."/>
            <person name="Devos D.P."/>
            <person name="Kaster A.-K."/>
            <person name="Ovreas L."/>
            <person name="Rohde M."/>
            <person name="Galperin M.Y."/>
            <person name="Jogler C."/>
        </authorList>
    </citation>
    <scope>NUCLEOTIDE SEQUENCE [LARGE SCALE GENOMIC DNA]</scope>
    <source>
        <strain evidence="4 5">Pla85_3_4</strain>
    </source>
</reference>
<organism evidence="4 5">
    <name type="scientific">Lignipirellula cremea</name>
    <dbReference type="NCBI Taxonomy" id="2528010"/>
    <lineage>
        <taxon>Bacteria</taxon>
        <taxon>Pseudomonadati</taxon>
        <taxon>Planctomycetota</taxon>
        <taxon>Planctomycetia</taxon>
        <taxon>Pirellulales</taxon>
        <taxon>Pirellulaceae</taxon>
        <taxon>Lignipirellula</taxon>
    </lineage>
</organism>
<dbReference type="Pfam" id="PF13378">
    <property type="entry name" value="MR_MLE_C"/>
    <property type="match status" value="1"/>
</dbReference>
<keyword evidence="4" id="KW-0413">Isomerase</keyword>
<dbReference type="GO" id="GO:0046872">
    <property type="term" value="F:metal ion binding"/>
    <property type="evidence" value="ECO:0007669"/>
    <property type="project" value="UniProtKB-KW"/>
</dbReference>
<name>A0A518E330_9BACT</name>
<dbReference type="Gene3D" id="3.20.20.120">
    <property type="entry name" value="Enolase-like C-terminal domain"/>
    <property type="match status" value="1"/>
</dbReference>
<dbReference type="InterPro" id="IPR036849">
    <property type="entry name" value="Enolase-like_C_sf"/>
</dbReference>
<accession>A0A518E330</accession>
<dbReference type="Gene3D" id="3.30.390.10">
    <property type="entry name" value="Enolase-like, N-terminal domain"/>
    <property type="match status" value="1"/>
</dbReference>
<dbReference type="SUPFAM" id="SSF51604">
    <property type="entry name" value="Enolase C-terminal domain-like"/>
    <property type="match status" value="1"/>
</dbReference>
<proteinExistence type="inferred from homology"/>
<keyword evidence="2" id="KW-0479">Metal-binding</keyword>
<dbReference type="InterPro" id="IPR006311">
    <property type="entry name" value="TAT_signal"/>
</dbReference>
<comment type="similarity">
    <text evidence="1">Belongs to the mandelate racemase/muconate lactonizing enzyme family.</text>
</comment>
<keyword evidence="5" id="KW-1185">Reference proteome</keyword>
<gene>
    <name evidence="4" type="primary">ykfB_3</name>
    <name evidence="4" type="ORF">Pla8534_63660</name>
</gene>
<evidence type="ECO:0000313" key="4">
    <source>
        <dbReference type="EMBL" id="QDU98497.1"/>
    </source>
</evidence>
<dbReference type="GO" id="GO:0016853">
    <property type="term" value="F:isomerase activity"/>
    <property type="evidence" value="ECO:0007669"/>
    <property type="project" value="UniProtKB-KW"/>
</dbReference>
<dbReference type="InterPro" id="IPR029065">
    <property type="entry name" value="Enolase_C-like"/>
</dbReference>
<dbReference type="SUPFAM" id="SSF54826">
    <property type="entry name" value="Enolase N-terminal domain-like"/>
    <property type="match status" value="1"/>
</dbReference>
<dbReference type="InterPro" id="IPR034593">
    <property type="entry name" value="DgoD-like"/>
</dbReference>
<dbReference type="Proteomes" id="UP000317648">
    <property type="component" value="Chromosome"/>
</dbReference>
<dbReference type="RefSeq" id="WP_197442737.1">
    <property type="nucleotide sequence ID" value="NZ_CP036433.1"/>
</dbReference>
<protein>
    <submittedName>
        <fullName evidence="4">L-Ala-D/L-Glu epimerase</fullName>
        <ecNumber evidence="4">5.1.1.-</ecNumber>
    </submittedName>
</protein>
<evidence type="ECO:0000256" key="1">
    <source>
        <dbReference type="ARBA" id="ARBA00008031"/>
    </source>
</evidence>
<evidence type="ECO:0000259" key="3">
    <source>
        <dbReference type="Pfam" id="PF13378"/>
    </source>
</evidence>
<dbReference type="InterPro" id="IPR029017">
    <property type="entry name" value="Enolase-like_N"/>
</dbReference>
<dbReference type="EC" id="5.1.1.-" evidence="4"/>
<dbReference type="PANTHER" id="PTHR48080:SF3">
    <property type="entry name" value="ENOLASE SUPERFAMILY MEMBER DDB_G0284701"/>
    <property type="match status" value="1"/>
</dbReference>
<dbReference type="AlphaFoldDB" id="A0A518E330"/>
<evidence type="ECO:0000313" key="5">
    <source>
        <dbReference type="Proteomes" id="UP000317648"/>
    </source>
</evidence>
<dbReference type="EMBL" id="CP036433">
    <property type="protein sequence ID" value="QDU98497.1"/>
    <property type="molecule type" value="Genomic_DNA"/>
</dbReference>